<name>A0ABV6JZ63_9PROT</name>
<dbReference type="Gene3D" id="1.10.10.10">
    <property type="entry name" value="Winged helix-like DNA-binding domain superfamily/Winged helix DNA-binding domain"/>
    <property type="match status" value="1"/>
</dbReference>
<organism evidence="6 7">
    <name type="scientific">Roseomonas elaeocarpi</name>
    <dbReference type="NCBI Taxonomy" id="907779"/>
    <lineage>
        <taxon>Bacteria</taxon>
        <taxon>Pseudomonadati</taxon>
        <taxon>Pseudomonadota</taxon>
        <taxon>Alphaproteobacteria</taxon>
        <taxon>Acetobacterales</taxon>
        <taxon>Roseomonadaceae</taxon>
        <taxon>Roseomonas</taxon>
    </lineage>
</organism>
<dbReference type="Gene3D" id="3.40.190.10">
    <property type="entry name" value="Periplasmic binding protein-like II"/>
    <property type="match status" value="2"/>
</dbReference>
<evidence type="ECO:0000256" key="3">
    <source>
        <dbReference type="ARBA" id="ARBA00023125"/>
    </source>
</evidence>
<dbReference type="PANTHER" id="PTHR30126:SF40">
    <property type="entry name" value="HTH-TYPE TRANSCRIPTIONAL REGULATOR GLTR"/>
    <property type="match status" value="1"/>
</dbReference>
<dbReference type="Pfam" id="PF03466">
    <property type="entry name" value="LysR_substrate"/>
    <property type="match status" value="1"/>
</dbReference>
<evidence type="ECO:0000313" key="6">
    <source>
        <dbReference type="EMBL" id="MFC0411027.1"/>
    </source>
</evidence>
<protein>
    <submittedName>
        <fullName evidence="6">LysR family transcriptional regulator</fullName>
    </submittedName>
</protein>
<dbReference type="RefSeq" id="WP_377046779.1">
    <property type="nucleotide sequence ID" value="NZ_JBHLUN010000036.1"/>
</dbReference>
<dbReference type="SUPFAM" id="SSF53850">
    <property type="entry name" value="Periplasmic binding protein-like II"/>
    <property type="match status" value="1"/>
</dbReference>
<keyword evidence="2" id="KW-0805">Transcription regulation</keyword>
<proteinExistence type="inferred from homology"/>
<dbReference type="EMBL" id="JBHLUN010000036">
    <property type="protein sequence ID" value="MFC0411027.1"/>
    <property type="molecule type" value="Genomic_DNA"/>
</dbReference>
<evidence type="ECO:0000313" key="7">
    <source>
        <dbReference type="Proteomes" id="UP001589865"/>
    </source>
</evidence>
<dbReference type="InterPro" id="IPR036390">
    <property type="entry name" value="WH_DNA-bd_sf"/>
</dbReference>
<keyword evidence="3" id="KW-0238">DNA-binding</keyword>
<dbReference type="PRINTS" id="PR00039">
    <property type="entry name" value="HTHLYSR"/>
</dbReference>
<dbReference type="CDD" id="cd05466">
    <property type="entry name" value="PBP2_LTTR_substrate"/>
    <property type="match status" value="1"/>
</dbReference>
<dbReference type="InterPro" id="IPR036388">
    <property type="entry name" value="WH-like_DNA-bd_sf"/>
</dbReference>
<keyword evidence="7" id="KW-1185">Reference proteome</keyword>
<keyword evidence="4" id="KW-0804">Transcription</keyword>
<dbReference type="InterPro" id="IPR005119">
    <property type="entry name" value="LysR_subst-bd"/>
</dbReference>
<comment type="caution">
    <text evidence="6">The sequence shown here is derived from an EMBL/GenBank/DDBJ whole genome shotgun (WGS) entry which is preliminary data.</text>
</comment>
<sequence length="314" mass="34201">MDPRLDSRRLRYFVAIAEAGSFSGAARSLSVAQPALSHHMRELENELGERLFERLRQGVILTPAGQVLLGHARRILDAIASAEGEFARRKRIASATRRLVRLALIPSFSPWVPDILSLAAREMPGIELYVTEAWTIDSHHMVQRGEVDLAVNLADDRWSLGRPMFRDTMVFASAPAGAGQGPIRFADLCAQRLILPSAGKPDRRLMERLAQQAGLPLDIVHEIDGLVSRKQAVMAGLGGTIFAPVNIGAEVRAGTLVSRPIVEPLVTRLVVMEVRQGFDLAIAGELKQLLSRQLGGFSTEASAARREGTAPPSE</sequence>
<evidence type="ECO:0000256" key="2">
    <source>
        <dbReference type="ARBA" id="ARBA00023015"/>
    </source>
</evidence>
<feature type="domain" description="HTH lysR-type" evidence="5">
    <location>
        <begin position="5"/>
        <end position="62"/>
    </location>
</feature>
<reference evidence="6 7" key="1">
    <citation type="submission" date="2024-09" db="EMBL/GenBank/DDBJ databases">
        <authorList>
            <person name="Sun Q."/>
            <person name="Mori K."/>
        </authorList>
    </citation>
    <scope>NUCLEOTIDE SEQUENCE [LARGE SCALE GENOMIC DNA]</scope>
    <source>
        <strain evidence="6 7">TBRC 5777</strain>
    </source>
</reference>
<comment type="similarity">
    <text evidence="1">Belongs to the LysR transcriptional regulatory family.</text>
</comment>
<dbReference type="PROSITE" id="PS50931">
    <property type="entry name" value="HTH_LYSR"/>
    <property type="match status" value="1"/>
</dbReference>
<dbReference type="Pfam" id="PF00126">
    <property type="entry name" value="HTH_1"/>
    <property type="match status" value="1"/>
</dbReference>
<evidence type="ECO:0000259" key="5">
    <source>
        <dbReference type="PROSITE" id="PS50931"/>
    </source>
</evidence>
<dbReference type="PANTHER" id="PTHR30126">
    <property type="entry name" value="HTH-TYPE TRANSCRIPTIONAL REGULATOR"/>
    <property type="match status" value="1"/>
</dbReference>
<accession>A0ABV6JZ63</accession>
<evidence type="ECO:0000256" key="1">
    <source>
        <dbReference type="ARBA" id="ARBA00009437"/>
    </source>
</evidence>
<dbReference type="SUPFAM" id="SSF46785">
    <property type="entry name" value="Winged helix' DNA-binding domain"/>
    <property type="match status" value="1"/>
</dbReference>
<dbReference type="Proteomes" id="UP001589865">
    <property type="component" value="Unassembled WGS sequence"/>
</dbReference>
<dbReference type="InterPro" id="IPR000847">
    <property type="entry name" value="LysR_HTH_N"/>
</dbReference>
<gene>
    <name evidence="6" type="ORF">ACFFGY_22505</name>
</gene>
<evidence type="ECO:0000256" key="4">
    <source>
        <dbReference type="ARBA" id="ARBA00023163"/>
    </source>
</evidence>